<dbReference type="InterPro" id="IPR042089">
    <property type="entry name" value="Peptidase_M13_dom_2"/>
</dbReference>
<evidence type="ECO:0000259" key="8">
    <source>
        <dbReference type="Pfam" id="PF05649"/>
    </source>
</evidence>
<feature type="domain" description="Peptidase M13 C-terminal" evidence="7">
    <location>
        <begin position="562"/>
        <end position="639"/>
    </location>
</feature>
<dbReference type="GO" id="GO:0042274">
    <property type="term" value="P:ribosomal small subunit biogenesis"/>
    <property type="evidence" value="ECO:0007669"/>
    <property type="project" value="InterPro"/>
</dbReference>
<dbReference type="PRINTS" id="PR00786">
    <property type="entry name" value="NEPRILYSIN"/>
</dbReference>
<dbReference type="PROSITE" id="PS51885">
    <property type="entry name" value="NEPRILYSIN"/>
    <property type="match status" value="1"/>
</dbReference>
<dbReference type="SUPFAM" id="SSF55486">
    <property type="entry name" value="Metalloproteases ('zincins'), catalytic domain"/>
    <property type="match status" value="1"/>
</dbReference>
<keyword evidence="6" id="KW-0482">Metalloprotease</keyword>
<dbReference type="Gene3D" id="1.10.1380.10">
    <property type="entry name" value="Neutral endopeptidase , domain2"/>
    <property type="match status" value="1"/>
</dbReference>
<name>A0AAE1URF7_9SOLA</name>
<dbReference type="CDD" id="cd08662">
    <property type="entry name" value="M13"/>
    <property type="match status" value="1"/>
</dbReference>
<dbReference type="PANTHER" id="PTHR11733">
    <property type="entry name" value="ZINC METALLOPROTEASE FAMILY M13 NEPRILYSIN-RELATED"/>
    <property type="match status" value="1"/>
</dbReference>
<evidence type="ECO:0000259" key="7">
    <source>
        <dbReference type="Pfam" id="PF01431"/>
    </source>
</evidence>
<organism evidence="9 10">
    <name type="scientific">Anisodus tanguticus</name>
    <dbReference type="NCBI Taxonomy" id="243964"/>
    <lineage>
        <taxon>Eukaryota</taxon>
        <taxon>Viridiplantae</taxon>
        <taxon>Streptophyta</taxon>
        <taxon>Embryophyta</taxon>
        <taxon>Tracheophyta</taxon>
        <taxon>Spermatophyta</taxon>
        <taxon>Magnoliopsida</taxon>
        <taxon>eudicotyledons</taxon>
        <taxon>Gunneridae</taxon>
        <taxon>Pentapetalae</taxon>
        <taxon>asterids</taxon>
        <taxon>lamiids</taxon>
        <taxon>Solanales</taxon>
        <taxon>Solanaceae</taxon>
        <taxon>Solanoideae</taxon>
        <taxon>Hyoscyameae</taxon>
        <taxon>Anisodus</taxon>
    </lineage>
</organism>
<reference evidence="9" key="1">
    <citation type="submission" date="2023-12" db="EMBL/GenBank/DDBJ databases">
        <title>Genome assembly of Anisodus tanguticus.</title>
        <authorList>
            <person name="Wang Y.-J."/>
        </authorList>
    </citation>
    <scope>NUCLEOTIDE SEQUENCE</scope>
    <source>
        <strain evidence="9">KB-2021</strain>
        <tissue evidence="9">Leaf</tissue>
    </source>
</reference>
<dbReference type="InterPro" id="IPR007307">
    <property type="entry name" value="Ltv1"/>
</dbReference>
<keyword evidence="5" id="KW-0862">Zinc</keyword>
<evidence type="ECO:0000256" key="5">
    <source>
        <dbReference type="ARBA" id="ARBA00022833"/>
    </source>
</evidence>
<evidence type="ECO:0000256" key="2">
    <source>
        <dbReference type="ARBA" id="ARBA00022670"/>
    </source>
</evidence>
<dbReference type="Pfam" id="PF01431">
    <property type="entry name" value="Peptidase_M13"/>
    <property type="match status" value="1"/>
</dbReference>
<evidence type="ECO:0000313" key="9">
    <source>
        <dbReference type="EMBL" id="KAK4337181.1"/>
    </source>
</evidence>
<keyword evidence="2" id="KW-0645">Protease</keyword>
<comment type="cofactor">
    <cofactor evidence="1">
        <name>Zn(2+)</name>
        <dbReference type="ChEBI" id="CHEBI:29105"/>
    </cofactor>
</comment>
<sequence>MGKKAKLFNKNNSISFRLVNRSKQDPLINYDDAPKTVLVENNLFKDKKSEKSKYGIYYDEDYDYLQHLKDVEEVEEDYYFEEFDPKGARVKDIKTKEELKNVKNIIKLPSSLFDSQYQESSGMKNKGYVPTEPKPDWDPEIVGALFDDVDLKDKNNILDDDFVINAMKDIAENEETNFDNDSEDEKENDNLNKVLKEFDQNKDKSEFQNDLPKEAILKIAERQLIDELNEVEDLEEVELRLATGKNDYDNRWDCESVYNTLAEIILSKNFSIDSSFMIKSNNLKISISQNNSDELFKLLTTKLNDDFDLEKIFKKLSVGLVENSFIQKDNMLLFLYGCMKDTIPQLKLNQEKNLKNNQFKRMDSLLIEPVKKIKTMLYLKTKMVLSNSWRMIYEKLNRVISGRKTSKKRNSSCMQKLFNSFSVPLSALYVKTYFDAKSKKVVEQMISNIKAEFLQILSTLDWMDEVTRLRAIEKAKQIHTYVGYSNEILNDDKVMQLYEGLRINENWSYFTNMQKLKKHWTDNDFKKLKTKNIKTDWKKFSEAATINAFYNSLENSVKLPSGHEIIHGFDDKGRQFDKNGNHNNWWKSDTDEKFKNMTKCLIDQYDNYSVPEINMTVNGVLTLGENIADNGGLKQAYLVWCSSFRPEAMKARIFTGVHSPPKFRVIDRNRFICTSSFINNSK</sequence>
<proteinExistence type="predicted"/>
<keyword evidence="10" id="KW-1185">Reference proteome</keyword>
<evidence type="ECO:0000256" key="3">
    <source>
        <dbReference type="ARBA" id="ARBA00022723"/>
    </source>
</evidence>
<dbReference type="InterPro" id="IPR018497">
    <property type="entry name" value="Peptidase_M13_C"/>
</dbReference>
<evidence type="ECO:0000313" key="10">
    <source>
        <dbReference type="Proteomes" id="UP001291623"/>
    </source>
</evidence>
<dbReference type="GO" id="GO:0005886">
    <property type="term" value="C:plasma membrane"/>
    <property type="evidence" value="ECO:0007669"/>
    <property type="project" value="TreeGrafter"/>
</dbReference>
<feature type="domain" description="Peptidase M13 N-terminal" evidence="8">
    <location>
        <begin position="357"/>
        <end position="484"/>
    </location>
</feature>
<keyword evidence="3" id="KW-0479">Metal-binding</keyword>
<dbReference type="AlphaFoldDB" id="A0AAE1URF7"/>
<evidence type="ECO:0000256" key="6">
    <source>
        <dbReference type="ARBA" id="ARBA00023049"/>
    </source>
</evidence>
<dbReference type="GO" id="GO:0046872">
    <property type="term" value="F:metal ion binding"/>
    <property type="evidence" value="ECO:0007669"/>
    <property type="project" value="UniProtKB-KW"/>
</dbReference>
<dbReference type="Proteomes" id="UP001291623">
    <property type="component" value="Unassembled WGS sequence"/>
</dbReference>
<accession>A0AAE1URF7</accession>
<dbReference type="Pfam" id="PF05649">
    <property type="entry name" value="Peptidase_M13_N"/>
    <property type="match status" value="1"/>
</dbReference>
<dbReference type="GO" id="GO:0016485">
    <property type="term" value="P:protein processing"/>
    <property type="evidence" value="ECO:0007669"/>
    <property type="project" value="TreeGrafter"/>
</dbReference>
<dbReference type="InterPro" id="IPR008753">
    <property type="entry name" value="Peptidase_M13_N"/>
</dbReference>
<keyword evidence="4" id="KW-0378">Hydrolase</keyword>
<evidence type="ECO:0000256" key="1">
    <source>
        <dbReference type="ARBA" id="ARBA00001947"/>
    </source>
</evidence>
<dbReference type="InterPro" id="IPR024079">
    <property type="entry name" value="MetalloPept_cat_dom_sf"/>
</dbReference>
<evidence type="ECO:0000256" key="4">
    <source>
        <dbReference type="ARBA" id="ARBA00022801"/>
    </source>
</evidence>
<dbReference type="EMBL" id="JAVYJV010000049">
    <property type="protein sequence ID" value="KAK4337181.1"/>
    <property type="molecule type" value="Genomic_DNA"/>
</dbReference>
<comment type="caution">
    <text evidence="9">The sequence shown here is derived from an EMBL/GenBank/DDBJ whole genome shotgun (WGS) entry which is preliminary data.</text>
</comment>
<dbReference type="Gene3D" id="3.40.390.10">
    <property type="entry name" value="Collagenase (Catalytic Domain)"/>
    <property type="match status" value="1"/>
</dbReference>
<dbReference type="GO" id="GO:0004222">
    <property type="term" value="F:metalloendopeptidase activity"/>
    <property type="evidence" value="ECO:0007669"/>
    <property type="project" value="InterPro"/>
</dbReference>
<dbReference type="Pfam" id="PF04180">
    <property type="entry name" value="LTV"/>
    <property type="match status" value="1"/>
</dbReference>
<dbReference type="PANTHER" id="PTHR11733:SF224">
    <property type="entry name" value="NEPRILYSIN-2"/>
    <property type="match status" value="1"/>
</dbReference>
<gene>
    <name evidence="9" type="ORF">RND71_044007</name>
</gene>
<protein>
    <recommendedName>
        <fullName evidence="11">Protein LTV1 homolog</fullName>
    </recommendedName>
</protein>
<dbReference type="InterPro" id="IPR000718">
    <property type="entry name" value="Peptidase_M13"/>
</dbReference>
<evidence type="ECO:0008006" key="11">
    <source>
        <dbReference type="Google" id="ProtNLM"/>
    </source>
</evidence>